<dbReference type="InterPro" id="IPR003563">
    <property type="entry name" value="8ODP"/>
</dbReference>
<dbReference type="GO" id="GO:0008413">
    <property type="term" value="F:8-oxo-7,8-dihydroguanosine triphosphate pyrophosphatase activity"/>
    <property type="evidence" value="ECO:0007669"/>
    <property type="project" value="InterPro"/>
</dbReference>
<dbReference type="STRING" id="436017.A4SAQ2"/>
<evidence type="ECO:0000256" key="13">
    <source>
        <dbReference type="ARBA" id="ARBA00026103"/>
    </source>
</evidence>
<evidence type="ECO:0000256" key="23">
    <source>
        <dbReference type="ARBA" id="ARBA00053094"/>
    </source>
</evidence>
<proteinExistence type="inferred from homology"/>
<name>A4SAQ2_OSTLU</name>
<dbReference type="PROSITE" id="PS51462">
    <property type="entry name" value="NUDIX"/>
    <property type="match status" value="1"/>
</dbReference>
<dbReference type="Proteomes" id="UP000001568">
    <property type="component" value="Chromosome 20"/>
</dbReference>
<comment type="cofactor">
    <cofactor evidence="1">
        <name>Mg(2+)</name>
        <dbReference type="ChEBI" id="CHEBI:18420"/>
    </cofactor>
</comment>
<evidence type="ECO:0000313" key="25">
    <source>
        <dbReference type="EMBL" id="ABP00789.1"/>
    </source>
</evidence>
<dbReference type="HOGENOM" id="CLU_037162_11_1_1"/>
<keyword evidence="8" id="KW-0539">Nucleus</keyword>
<dbReference type="GO" id="GO:0008828">
    <property type="term" value="F:dATP diphosphatase activity"/>
    <property type="evidence" value="ECO:0007669"/>
    <property type="project" value="UniProtKB-EC"/>
</dbReference>
<comment type="catalytic activity">
    <reaction evidence="9">
        <text>8-oxo-dATP + H2O = 8-oxo-dAMP + diphosphate + H(+)</text>
        <dbReference type="Rhea" id="RHEA:65396"/>
        <dbReference type="ChEBI" id="CHEBI:15377"/>
        <dbReference type="ChEBI" id="CHEBI:15378"/>
        <dbReference type="ChEBI" id="CHEBI:33019"/>
        <dbReference type="ChEBI" id="CHEBI:71361"/>
        <dbReference type="ChEBI" id="CHEBI:172871"/>
    </reaction>
    <physiologicalReaction direction="left-to-right" evidence="9">
        <dbReference type="Rhea" id="RHEA:65397"/>
    </physiologicalReaction>
</comment>
<dbReference type="GO" id="GO:0046872">
    <property type="term" value="F:metal ion binding"/>
    <property type="evidence" value="ECO:0007669"/>
    <property type="project" value="UniProtKB-KW"/>
</dbReference>
<evidence type="ECO:0000256" key="3">
    <source>
        <dbReference type="ARBA" id="ARBA00005582"/>
    </source>
</evidence>
<evidence type="ECO:0000256" key="1">
    <source>
        <dbReference type="ARBA" id="ARBA00001946"/>
    </source>
</evidence>
<dbReference type="EC" id="3.6.1.56" evidence="13"/>
<sequence length="184" mass="21130">MPREVREGDIALARGAAHRAFTLVVVRDYEGGRVLLGEKLRGFGAGYYNGFGGKVERGETVEAAAARELTEEANVEATNMTRRGALRFVFDDKPLEPWLVHVFHCSRYDGEIAASDEMRPEWFDLDDVPFENMWADDPYWWPLFLEEKEFVGTFTFTNTTTLVDYWIRETKDLMLDVEAMTANE</sequence>
<comment type="function">
    <text evidence="23">Oxidized purine nucleoside triphosphate hydrolase which is a prominent sanitizer of the oxidized nucleotide pool. Catalyzes the hydrolysis of 2-oxo-dATP (2-hydroxy-dATP) into 2-oxo-dAMP. Also has a significant hydrolase activity toward 2-oxo-ATP, 8-oxo-dGTP and 8-oxo-dATP. Through the hydrolysis of oxidized purine nucleoside triphosphates, prevents their incorporation into DNA and the subsequent transversions A:T to C:G and G:C to T:A. Also catalyzes the hydrolysis of methylated purine nucleoside triphosphate preventing their integration into DNA. Through this antimutagenic activity protects cells from oxidative stress.</text>
</comment>
<evidence type="ECO:0000256" key="20">
    <source>
        <dbReference type="ARBA" id="ARBA00048002"/>
    </source>
</evidence>
<dbReference type="Gene3D" id="3.90.79.10">
    <property type="entry name" value="Nucleoside Triphosphate Pyrophosphohydrolase"/>
    <property type="match status" value="1"/>
</dbReference>
<comment type="catalytic activity">
    <reaction evidence="11">
        <text>8-oxo-dGTP + H2O = 8-oxo-dGMP + diphosphate + H(+)</text>
        <dbReference type="Rhea" id="RHEA:31575"/>
        <dbReference type="ChEBI" id="CHEBI:15377"/>
        <dbReference type="ChEBI" id="CHEBI:15378"/>
        <dbReference type="ChEBI" id="CHEBI:33019"/>
        <dbReference type="ChEBI" id="CHEBI:63224"/>
        <dbReference type="ChEBI" id="CHEBI:77896"/>
    </reaction>
    <physiologicalReaction direction="left-to-right" evidence="11">
        <dbReference type="Rhea" id="RHEA:31576"/>
    </physiologicalReaction>
</comment>
<dbReference type="GO" id="GO:0005634">
    <property type="term" value="C:nucleus"/>
    <property type="evidence" value="ECO:0007669"/>
    <property type="project" value="UniProtKB-SubCell"/>
</dbReference>
<evidence type="ECO:0000256" key="14">
    <source>
        <dbReference type="ARBA" id="ARBA00026218"/>
    </source>
</evidence>
<dbReference type="AlphaFoldDB" id="A4SAQ2"/>
<keyword evidence="5" id="KW-0479">Metal-binding</keyword>
<evidence type="ECO:0000256" key="15">
    <source>
        <dbReference type="ARBA" id="ARBA00029673"/>
    </source>
</evidence>
<evidence type="ECO:0000256" key="6">
    <source>
        <dbReference type="ARBA" id="ARBA00022801"/>
    </source>
</evidence>
<dbReference type="OMA" id="MIEATLC"/>
<dbReference type="OrthoDB" id="408303at2759"/>
<comment type="catalytic activity">
    <reaction evidence="20">
        <text>N(6)-methyl-ATP + H2O = N(6)-methyl-AMP + diphosphate + H(+)</text>
        <dbReference type="Rhea" id="RHEA:67608"/>
        <dbReference type="ChEBI" id="CHEBI:15377"/>
        <dbReference type="ChEBI" id="CHEBI:15378"/>
        <dbReference type="ChEBI" id="CHEBI:33019"/>
        <dbReference type="ChEBI" id="CHEBI:144842"/>
        <dbReference type="ChEBI" id="CHEBI:172873"/>
    </reaction>
    <physiologicalReaction direction="left-to-right" evidence="20">
        <dbReference type="Rhea" id="RHEA:67609"/>
    </physiologicalReaction>
</comment>
<dbReference type="PRINTS" id="PR01403">
    <property type="entry name" value="8OXTPHPHTASE"/>
</dbReference>
<dbReference type="PANTHER" id="PTHR43758:SF2">
    <property type="entry name" value="OXIDIZED PURINE NUCLEOSIDE TRIPHOSPHATE HYDROLASE"/>
    <property type="match status" value="1"/>
</dbReference>
<dbReference type="PANTHER" id="PTHR43758">
    <property type="entry name" value="7,8-DIHYDRO-8-OXOGUANINE TRIPHOSPHATASE"/>
    <property type="match status" value="1"/>
</dbReference>
<evidence type="ECO:0000256" key="21">
    <source>
        <dbReference type="ARBA" id="ARBA00048894"/>
    </source>
</evidence>
<evidence type="ECO:0000256" key="11">
    <source>
        <dbReference type="ARBA" id="ARBA00024486"/>
    </source>
</evidence>
<dbReference type="KEGG" id="olu:OSTLU_29340"/>
<dbReference type="InterPro" id="IPR000086">
    <property type="entry name" value="NUDIX_hydrolase_dom"/>
</dbReference>
<dbReference type="RefSeq" id="XP_001422472.1">
    <property type="nucleotide sequence ID" value="XM_001422435.1"/>
</dbReference>
<evidence type="ECO:0000256" key="8">
    <source>
        <dbReference type="ARBA" id="ARBA00023242"/>
    </source>
</evidence>
<comment type="subcellular location">
    <subcellularLocation>
        <location evidence="2">Nucleus</location>
    </subcellularLocation>
</comment>
<dbReference type="GO" id="GO:0042262">
    <property type="term" value="P:DNA protection"/>
    <property type="evidence" value="ECO:0007669"/>
    <property type="project" value="InterPro"/>
</dbReference>
<evidence type="ECO:0000256" key="2">
    <source>
        <dbReference type="ARBA" id="ARBA00004123"/>
    </source>
</evidence>
<reference evidence="25 26" key="1">
    <citation type="journal article" date="2007" name="Proc. Natl. Acad. Sci. U.S.A.">
        <title>The tiny eukaryote Ostreococcus provides genomic insights into the paradox of plankton speciation.</title>
        <authorList>
            <person name="Palenik B."/>
            <person name="Grimwood J."/>
            <person name="Aerts A."/>
            <person name="Rouze P."/>
            <person name="Salamov A."/>
            <person name="Putnam N."/>
            <person name="Dupont C."/>
            <person name="Jorgensen R."/>
            <person name="Derelle E."/>
            <person name="Rombauts S."/>
            <person name="Zhou K."/>
            <person name="Otillar R."/>
            <person name="Merchant S.S."/>
            <person name="Podell S."/>
            <person name="Gaasterland T."/>
            <person name="Napoli C."/>
            <person name="Gendler K."/>
            <person name="Manuell A."/>
            <person name="Tai V."/>
            <person name="Vallon O."/>
            <person name="Piganeau G."/>
            <person name="Jancek S."/>
            <person name="Heijde M."/>
            <person name="Jabbari K."/>
            <person name="Bowler C."/>
            <person name="Lohr M."/>
            <person name="Robbens S."/>
            <person name="Werner G."/>
            <person name="Dubchak I."/>
            <person name="Pazour G.J."/>
            <person name="Ren Q."/>
            <person name="Paulsen I."/>
            <person name="Delwiche C."/>
            <person name="Schmutz J."/>
            <person name="Rokhsar D."/>
            <person name="Van de Peer Y."/>
            <person name="Moreau H."/>
            <person name="Grigoriev I.V."/>
        </authorList>
    </citation>
    <scope>NUCLEOTIDE SEQUENCE [LARGE SCALE GENOMIC DNA]</scope>
    <source>
        <strain evidence="25 26">CCE9901</strain>
    </source>
</reference>
<comment type="catalytic activity">
    <reaction evidence="12">
        <text>2-oxo-ATP + H2O = 2-oxo-AMP + diphosphate + H(+)</text>
        <dbReference type="Rhea" id="RHEA:67392"/>
        <dbReference type="ChEBI" id="CHEBI:15377"/>
        <dbReference type="ChEBI" id="CHEBI:15378"/>
        <dbReference type="ChEBI" id="CHEBI:33019"/>
        <dbReference type="ChEBI" id="CHEBI:71395"/>
        <dbReference type="ChEBI" id="CHEBI:172878"/>
    </reaction>
    <physiologicalReaction direction="left-to-right" evidence="12">
        <dbReference type="Rhea" id="RHEA:67393"/>
    </physiologicalReaction>
</comment>
<evidence type="ECO:0000256" key="18">
    <source>
        <dbReference type="ARBA" id="ARBA00031927"/>
    </source>
</evidence>
<dbReference type="Gramene" id="ABP00789">
    <property type="protein sequence ID" value="ABP00789"/>
    <property type="gene ID" value="OSTLU_29340"/>
</dbReference>
<comment type="catalytic activity">
    <reaction evidence="10">
        <text>2-oxo-dATP + H2O = 2-oxo-dAMP + diphosphate + H(+)</text>
        <dbReference type="Rhea" id="RHEA:31583"/>
        <dbReference type="ChEBI" id="CHEBI:15377"/>
        <dbReference type="ChEBI" id="CHEBI:15378"/>
        <dbReference type="ChEBI" id="CHEBI:33019"/>
        <dbReference type="ChEBI" id="CHEBI:63212"/>
        <dbReference type="ChEBI" id="CHEBI:77897"/>
        <dbReference type="EC" id="3.6.1.56"/>
    </reaction>
    <physiologicalReaction direction="left-to-right" evidence="10">
        <dbReference type="Rhea" id="RHEA:31584"/>
    </physiologicalReaction>
</comment>
<dbReference type="SUPFAM" id="SSF55811">
    <property type="entry name" value="Nudix"/>
    <property type="match status" value="1"/>
</dbReference>
<evidence type="ECO:0000256" key="16">
    <source>
        <dbReference type="ARBA" id="ARBA00030634"/>
    </source>
</evidence>
<organism evidence="25 26">
    <name type="scientific">Ostreococcus lucimarinus (strain CCE9901)</name>
    <dbReference type="NCBI Taxonomy" id="436017"/>
    <lineage>
        <taxon>Eukaryota</taxon>
        <taxon>Viridiplantae</taxon>
        <taxon>Chlorophyta</taxon>
        <taxon>Mamiellophyceae</taxon>
        <taxon>Mamiellales</taxon>
        <taxon>Bathycoccaceae</taxon>
        <taxon>Ostreococcus</taxon>
    </lineage>
</organism>
<dbReference type="GO" id="GO:0005737">
    <property type="term" value="C:cytoplasm"/>
    <property type="evidence" value="ECO:0007669"/>
    <property type="project" value="TreeGrafter"/>
</dbReference>
<protein>
    <recommendedName>
        <fullName evidence="14">Oxidized purine nucleoside triphosphate hydrolase</fullName>
        <ecNumber evidence="13">3.6.1.56</ecNumber>
    </recommendedName>
    <alternativeName>
        <fullName evidence="18">2-hydroxy-dATP diphosphatase</fullName>
    </alternativeName>
    <alternativeName>
        <fullName evidence="17">7,8-dihydro-8-oxoguanine triphosphatase</fullName>
    </alternativeName>
    <alternativeName>
        <fullName evidence="16">8-oxo-dGTPase</fullName>
    </alternativeName>
    <alternativeName>
        <fullName evidence="19">Methylated purine nucleoside triphosphate hydrolase</fullName>
    </alternativeName>
    <alternativeName>
        <fullName evidence="15">Nucleoside diphosphate-linked moiety X motif 1</fullName>
    </alternativeName>
</protein>
<dbReference type="Pfam" id="PF00293">
    <property type="entry name" value="NUDIX"/>
    <property type="match status" value="1"/>
</dbReference>
<evidence type="ECO:0000259" key="24">
    <source>
        <dbReference type="PROSITE" id="PS51462"/>
    </source>
</evidence>
<keyword evidence="6" id="KW-0378">Hydrolase</keyword>
<evidence type="ECO:0000256" key="10">
    <source>
        <dbReference type="ARBA" id="ARBA00024459"/>
    </source>
</evidence>
<accession>A4SAQ2</accession>
<dbReference type="eggNOG" id="ENOG502S254">
    <property type="taxonomic scope" value="Eukaryota"/>
</dbReference>
<dbReference type="EMBL" id="CP000600">
    <property type="protein sequence ID" value="ABP00789.1"/>
    <property type="molecule type" value="Genomic_DNA"/>
</dbReference>
<keyword evidence="26" id="KW-1185">Reference proteome</keyword>
<comment type="catalytic activity">
    <reaction evidence="22">
        <text>N(6)-methyl-dATP + H2O = N(6)-methyl-dAMP + diphosphate + H(+)</text>
        <dbReference type="Rhea" id="RHEA:67604"/>
        <dbReference type="ChEBI" id="CHEBI:15377"/>
        <dbReference type="ChEBI" id="CHEBI:15378"/>
        <dbReference type="ChEBI" id="CHEBI:33019"/>
        <dbReference type="ChEBI" id="CHEBI:169976"/>
        <dbReference type="ChEBI" id="CHEBI:172872"/>
    </reaction>
    <physiologicalReaction direction="left-to-right" evidence="22">
        <dbReference type="Rhea" id="RHEA:67605"/>
    </physiologicalReaction>
</comment>
<feature type="domain" description="Nudix hydrolase" evidence="24">
    <location>
        <begin position="16"/>
        <end position="149"/>
    </location>
</feature>
<evidence type="ECO:0000256" key="22">
    <source>
        <dbReference type="ARBA" id="ARBA00049032"/>
    </source>
</evidence>
<keyword evidence="7" id="KW-0460">Magnesium</keyword>
<evidence type="ECO:0000313" key="26">
    <source>
        <dbReference type="Proteomes" id="UP000001568"/>
    </source>
</evidence>
<evidence type="ECO:0000256" key="17">
    <source>
        <dbReference type="ARBA" id="ARBA00030682"/>
    </source>
</evidence>
<dbReference type="PROSITE" id="PS00893">
    <property type="entry name" value="NUDIX_BOX"/>
    <property type="match status" value="1"/>
</dbReference>
<dbReference type="GeneID" id="5006707"/>
<dbReference type="InterPro" id="IPR020084">
    <property type="entry name" value="NUDIX_hydrolase_CS"/>
</dbReference>
<dbReference type="CDD" id="cd03427">
    <property type="entry name" value="NUDIX_MTH1_Nudt1"/>
    <property type="match status" value="1"/>
</dbReference>
<gene>
    <name evidence="25" type="ORF">OSTLU_29340</name>
</gene>
<evidence type="ECO:0000256" key="7">
    <source>
        <dbReference type="ARBA" id="ARBA00022842"/>
    </source>
</evidence>
<evidence type="ECO:0000256" key="5">
    <source>
        <dbReference type="ARBA" id="ARBA00022723"/>
    </source>
</evidence>
<comment type="catalytic activity">
    <reaction evidence="21">
        <text>O(6)-methyl-dGTP + H2O = O(6)-methyl-dGMP + diphosphate + H(+)</text>
        <dbReference type="Rhea" id="RHEA:67600"/>
        <dbReference type="ChEBI" id="CHEBI:15377"/>
        <dbReference type="ChEBI" id="CHEBI:15378"/>
        <dbReference type="ChEBI" id="CHEBI:33019"/>
        <dbReference type="ChEBI" id="CHEBI:169974"/>
        <dbReference type="ChEBI" id="CHEBI:169975"/>
    </reaction>
    <physiologicalReaction direction="left-to-right" evidence="21">
        <dbReference type="Rhea" id="RHEA:67601"/>
    </physiologicalReaction>
</comment>
<comment type="similarity">
    <text evidence="3">Belongs to the Nudix hydrolase family.</text>
</comment>
<evidence type="ECO:0000256" key="4">
    <source>
        <dbReference type="ARBA" id="ARBA00011245"/>
    </source>
</evidence>
<evidence type="ECO:0000256" key="9">
    <source>
        <dbReference type="ARBA" id="ARBA00024448"/>
    </source>
</evidence>
<evidence type="ECO:0000256" key="19">
    <source>
        <dbReference type="ARBA" id="ARBA00032071"/>
    </source>
</evidence>
<dbReference type="InterPro" id="IPR015797">
    <property type="entry name" value="NUDIX_hydrolase-like_dom_sf"/>
</dbReference>
<comment type="subunit">
    <text evidence="4">Monomer.</text>
</comment>
<evidence type="ECO:0000256" key="12">
    <source>
        <dbReference type="ARBA" id="ARBA00024596"/>
    </source>
</evidence>